<evidence type="ECO:0000256" key="9">
    <source>
        <dbReference type="ARBA" id="ARBA00022777"/>
    </source>
</evidence>
<sequence length="311" mass="33954">MSSQKTQLKCIFSPKSKGEIKMVRIKVPATSANLGVGFDCLGLALEQYAYFDFEEAEELLISGCDPVFQTEDNLIYQAFTYTLEKLGQKSRAIHLNIDSSIPPARGLGSSATCVVGGVLGAFALTKTPVDHYQVLQIATEIEGHPDNVAPALYGGLIASFMGENKIYTQKYDIHDSYRFVVFSPDFETSTKEARERLPEKIAFSHAVANQSKLVFALASLASGDGELLQAVQTDQLHEPYRKVMIHEFDDVAAFAREAGACSVLISGSGPSILAIFQEEVPIEKLRTQVSSLQHEWKCYTVNVDLGGAGIC</sequence>
<dbReference type="Pfam" id="PF00288">
    <property type="entry name" value="GHMP_kinases_N"/>
    <property type="match status" value="1"/>
</dbReference>
<dbReference type="SUPFAM" id="SSF54211">
    <property type="entry name" value="Ribosomal protein S5 domain 2-like"/>
    <property type="match status" value="1"/>
</dbReference>
<evidence type="ECO:0000313" key="17">
    <source>
        <dbReference type="Proteomes" id="UP000310506"/>
    </source>
</evidence>
<keyword evidence="6 13" id="KW-0808">Transferase</keyword>
<dbReference type="InterPro" id="IPR013750">
    <property type="entry name" value="GHMP_kinase_C_dom"/>
</dbReference>
<evidence type="ECO:0000313" key="16">
    <source>
        <dbReference type="EMBL" id="THB62248.1"/>
    </source>
</evidence>
<dbReference type="PRINTS" id="PR00958">
    <property type="entry name" value="HOMSERKINASE"/>
</dbReference>
<keyword evidence="13" id="KW-0963">Cytoplasm</keyword>
<evidence type="ECO:0000256" key="10">
    <source>
        <dbReference type="ARBA" id="ARBA00022840"/>
    </source>
</evidence>
<keyword evidence="7 13" id="KW-0791">Threonine biosynthesis</keyword>
<name>A0A4S3B6J4_9ENTE</name>
<dbReference type="EC" id="2.7.1.39" evidence="3 13"/>
<dbReference type="PANTHER" id="PTHR20861">
    <property type="entry name" value="HOMOSERINE/4-DIPHOSPHOCYTIDYL-2-C-METHYL-D-ERYTHRITOL KINASE"/>
    <property type="match status" value="1"/>
</dbReference>
<dbReference type="AlphaFoldDB" id="A0A4S3B6J4"/>
<dbReference type="Proteomes" id="UP000310506">
    <property type="component" value="Unassembled WGS sequence"/>
</dbReference>
<feature type="domain" description="GHMP kinase N-terminal" evidence="14">
    <location>
        <begin position="73"/>
        <end position="155"/>
    </location>
</feature>
<dbReference type="NCBIfam" id="TIGR00191">
    <property type="entry name" value="thrB"/>
    <property type="match status" value="1"/>
</dbReference>
<evidence type="ECO:0000256" key="4">
    <source>
        <dbReference type="ARBA" id="ARBA00017858"/>
    </source>
</evidence>
<dbReference type="Pfam" id="PF08544">
    <property type="entry name" value="GHMP_kinases_C"/>
    <property type="match status" value="1"/>
</dbReference>
<dbReference type="InterPro" id="IPR020568">
    <property type="entry name" value="Ribosomal_Su5_D2-typ_SF"/>
</dbReference>
<feature type="binding site" evidence="13">
    <location>
        <begin position="102"/>
        <end position="112"/>
    </location>
    <ligand>
        <name>ATP</name>
        <dbReference type="ChEBI" id="CHEBI:30616"/>
    </ligand>
</feature>
<proteinExistence type="inferred from homology"/>
<evidence type="ECO:0000256" key="5">
    <source>
        <dbReference type="ARBA" id="ARBA00022605"/>
    </source>
</evidence>
<feature type="domain" description="GHMP kinase C-terminal" evidence="15">
    <location>
        <begin position="217"/>
        <end position="290"/>
    </location>
</feature>
<comment type="catalytic activity">
    <reaction evidence="11 13">
        <text>L-homoserine + ATP = O-phospho-L-homoserine + ADP + H(+)</text>
        <dbReference type="Rhea" id="RHEA:13985"/>
        <dbReference type="ChEBI" id="CHEBI:15378"/>
        <dbReference type="ChEBI" id="CHEBI:30616"/>
        <dbReference type="ChEBI" id="CHEBI:57476"/>
        <dbReference type="ChEBI" id="CHEBI:57590"/>
        <dbReference type="ChEBI" id="CHEBI:456216"/>
        <dbReference type="EC" id="2.7.1.39"/>
    </reaction>
</comment>
<comment type="caution">
    <text evidence="16">The sequence shown here is derived from an EMBL/GenBank/DDBJ whole genome shotgun (WGS) entry which is preliminary data.</text>
</comment>
<reference evidence="16 17" key="1">
    <citation type="submission" date="2019-01" db="EMBL/GenBank/DDBJ databases">
        <title>Vagococcus silagei sp. nov. isolated from brewer's grain.</title>
        <authorList>
            <person name="Guu J.-R."/>
        </authorList>
    </citation>
    <scope>NUCLEOTIDE SEQUENCE [LARGE SCALE GENOMIC DNA]</scope>
    <source>
        <strain evidence="16 17">2B-2</strain>
    </source>
</reference>
<accession>A0A4S3B6J4</accession>
<dbReference type="SUPFAM" id="SSF55060">
    <property type="entry name" value="GHMP Kinase, C-terminal domain"/>
    <property type="match status" value="1"/>
</dbReference>
<evidence type="ECO:0000259" key="15">
    <source>
        <dbReference type="Pfam" id="PF08544"/>
    </source>
</evidence>
<dbReference type="PIRSF" id="PIRSF000676">
    <property type="entry name" value="Homoser_kin"/>
    <property type="match status" value="1"/>
</dbReference>
<keyword evidence="17" id="KW-1185">Reference proteome</keyword>
<dbReference type="HAMAP" id="MF_00384">
    <property type="entry name" value="Homoser_kinase"/>
    <property type="match status" value="1"/>
</dbReference>
<comment type="subcellular location">
    <subcellularLocation>
        <location evidence="13">Cytoplasm</location>
    </subcellularLocation>
</comment>
<dbReference type="Gene3D" id="3.30.230.10">
    <property type="match status" value="1"/>
</dbReference>
<evidence type="ECO:0000256" key="2">
    <source>
        <dbReference type="ARBA" id="ARBA00007370"/>
    </source>
</evidence>
<evidence type="ECO:0000256" key="3">
    <source>
        <dbReference type="ARBA" id="ARBA00012078"/>
    </source>
</evidence>
<dbReference type="PROSITE" id="PS00627">
    <property type="entry name" value="GHMP_KINASES_ATP"/>
    <property type="match status" value="1"/>
</dbReference>
<dbReference type="GO" id="GO:0009088">
    <property type="term" value="P:threonine biosynthetic process"/>
    <property type="evidence" value="ECO:0007669"/>
    <property type="project" value="UniProtKB-UniRule"/>
</dbReference>
<evidence type="ECO:0000256" key="12">
    <source>
        <dbReference type="ARBA" id="ARBA00049954"/>
    </source>
</evidence>
<evidence type="ECO:0000256" key="6">
    <source>
        <dbReference type="ARBA" id="ARBA00022679"/>
    </source>
</evidence>
<evidence type="ECO:0000256" key="1">
    <source>
        <dbReference type="ARBA" id="ARBA00005015"/>
    </source>
</evidence>
<evidence type="ECO:0000256" key="13">
    <source>
        <dbReference type="HAMAP-Rule" id="MF_00384"/>
    </source>
</evidence>
<dbReference type="Gene3D" id="3.30.70.890">
    <property type="entry name" value="GHMP kinase, C-terminal domain"/>
    <property type="match status" value="1"/>
</dbReference>
<keyword evidence="8 13" id="KW-0547">Nucleotide-binding</keyword>
<gene>
    <name evidence="13" type="primary">thrB</name>
    <name evidence="16" type="ORF">ESZ54_00080</name>
</gene>
<dbReference type="UniPathway" id="UPA00050">
    <property type="reaction ID" value="UER00064"/>
</dbReference>
<keyword evidence="9 13" id="KW-0418">Kinase</keyword>
<dbReference type="GO" id="GO:0004413">
    <property type="term" value="F:homoserine kinase activity"/>
    <property type="evidence" value="ECO:0007669"/>
    <property type="project" value="UniProtKB-UniRule"/>
</dbReference>
<dbReference type="GO" id="GO:0005737">
    <property type="term" value="C:cytoplasm"/>
    <property type="evidence" value="ECO:0007669"/>
    <property type="project" value="UniProtKB-SubCell"/>
</dbReference>
<evidence type="ECO:0000256" key="11">
    <source>
        <dbReference type="ARBA" id="ARBA00049375"/>
    </source>
</evidence>
<dbReference type="PANTHER" id="PTHR20861:SF1">
    <property type="entry name" value="HOMOSERINE KINASE"/>
    <property type="match status" value="1"/>
</dbReference>
<dbReference type="EMBL" id="SDGV01000001">
    <property type="protein sequence ID" value="THB62248.1"/>
    <property type="molecule type" value="Genomic_DNA"/>
</dbReference>
<dbReference type="InterPro" id="IPR000870">
    <property type="entry name" value="Homoserine_kinase"/>
</dbReference>
<dbReference type="GO" id="GO:0005524">
    <property type="term" value="F:ATP binding"/>
    <property type="evidence" value="ECO:0007669"/>
    <property type="project" value="UniProtKB-UniRule"/>
</dbReference>
<keyword evidence="5 13" id="KW-0028">Amino-acid biosynthesis</keyword>
<evidence type="ECO:0000259" key="14">
    <source>
        <dbReference type="Pfam" id="PF00288"/>
    </source>
</evidence>
<comment type="similarity">
    <text evidence="2 13">Belongs to the GHMP kinase family. Homoserine kinase subfamily.</text>
</comment>
<keyword evidence="10 13" id="KW-0067">ATP-binding</keyword>
<organism evidence="16 17">
    <name type="scientific">Vagococcus silagei</name>
    <dbReference type="NCBI Taxonomy" id="2508885"/>
    <lineage>
        <taxon>Bacteria</taxon>
        <taxon>Bacillati</taxon>
        <taxon>Bacillota</taxon>
        <taxon>Bacilli</taxon>
        <taxon>Lactobacillales</taxon>
        <taxon>Enterococcaceae</taxon>
        <taxon>Vagococcus</taxon>
    </lineage>
</organism>
<evidence type="ECO:0000256" key="8">
    <source>
        <dbReference type="ARBA" id="ARBA00022741"/>
    </source>
</evidence>
<dbReference type="InterPro" id="IPR036554">
    <property type="entry name" value="GHMP_kinase_C_sf"/>
</dbReference>
<protein>
    <recommendedName>
        <fullName evidence="4 13">Homoserine kinase</fullName>
        <shortName evidence="13">HK</shortName>
        <shortName evidence="13">HSK</shortName>
        <ecNumber evidence="3 13">2.7.1.39</ecNumber>
    </recommendedName>
</protein>
<comment type="function">
    <text evidence="12 13">Catalyzes the ATP-dependent phosphorylation of L-homoserine to L-homoserine phosphate.</text>
</comment>
<dbReference type="OrthoDB" id="9769912at2"/>
<dbReference type="InterPro" id="IPR014721">
    <property type="entry name" value="Ribsml_uS5_D2-typ_fold_subgr"/>
</dbReference>
<evidence type="ECO:0000256" key="7">
    <source>
        <dbReference type="ARBA" id="ARBA00022697"/>
    </source>
</evidence>
<comment type="pathway">
    <text evidence="1 13">Amino-acid biosynthesis; L-threonine biosynthesis; L-threonine from L-aspartate: step 4/5.</text>
</comment>
<dbReference type="InterPro" id="IPR006203">
    <property type="entry name" value="GHMP_knse_ATP-bd_CS"/>
</dbReference>
<dbReference type="InterPro" id="IPR006204">
    <property type="entry name" value="GHMP_kinase_N_dom"/>
</dbReference>